<gene>
    <name evidence="2" type="ORF">A1O1_04452</name>
</gene>
<evidence type="ECO:0000313" key="2">
    <source>
        <dbReference type="EMBL" id="EXJ91340.1"/>
    </source>
</evidence>
<dbReference type="RefSeq" id="XP_007723534.1">
    <property type="nucleotide sequence ID" value="XM_007725344.1"/>
</dbReference>
<dbReference type="AlphaFoldDB" id="W9YNX1"/>
<evidence type="ECO:0000313" key="3">
    <source>
        <dbReference type="Proteomes" id="UP000019484"/>
    </source>
</evidence>
<organism evidence="2 3">
    <name type="scientific">Capronia coronata CBS 617.96</name>
    <dbReference type="NCBI Taxonomy" id="1182541"/>
    <lineage>
        <taxon>Eukaryota</taxon>
        <taxon>Fungi</taxon>
        <taxon>Dikarya</taxon>
        <taxon>Ascomycota</taxon>
        <taxon>Pezizomycotina</taxon>
        <taxon>Eurotiomycetes</taxon>
        <taxon>Chaetothyriomycetidae</taxon>
        <taxon>Chaetothyriales</taxon>
        <taxon>Herpotrichiellaceae</taxon>
        <taxon>Capronia</taxon>
    </lineage>
</organism>
<name>W9YNX1_9EURO</name>
<keyword evidence="3" id="KW-1185">Reference proteome</keyword>
<dbReference type="EMBL" id="AMWN01000003">
    <property type="protein sequence ID" value="EXJ91340.1"/>
    <property type="molecule type" value="Genomic_DNA"/>
</dbReference>
<keyword evidence="1" id="KW-0472">Membrane</keyword>
<feature type="transmembrane region" description="Helical" evidence="1">
    <location>
        <begin position="12"/>
        <end position="32"/>
    </location>
</feature>
<dbReference type="GeneID" id="19159333"/>
<protein>
    <submittedName>
        <fullName evidence="2">Uncharacterized protein</fullName>
    </submittedName>
</protein>
<keyword evidence="1" id="KW-1133">Transmembrane helix</keyword>
<sequence>MQSDLQMSPIAWLVIAIFASIVLIIALVYLFAMKVRRDKRKHARKAEGDEIFGGIIANPITK</sequence>
<accession>W9YNX1</accession>
<proteinExistence type="predicted"/>
<comment type="caution">
    <text evidence="2">The sequence shown here is derived from an EMBL/GenBank/DDBJ whole genome shotgun (WGS) entry which is preliminary data.</text>
</comment>
<dbReference type="HOGENOM" id="CLU_190845_0_0_1"/>
<keyword evidence="1" id="KW-0812">Transmembrane</keyword>
<reference evidence="2 3" key="1">
    <citation type="submission" date="2013-03" db="EMBL/GenBank/DDBJ databases">
        <title>The Genome Sequence of Capronia coronata CBS 617.96.</title>
        <authorList>
            <consortium name="The Broad Institute Genomics Platform"/>
            <person name="Cuomo C."/>
            <person name="de Hoog S."/>
            <person name="Gorbushina A."/>
            <person name="Walker B."/>
            <person name="Young S.K."/>
            <person name="Zeng Q."/>
            <person name="Gargeya S."/>
            <person name="Fitzgerald M."/>
            <person name="Haas B."/>
            <person name="Abouelleil A."/>
            <person name="Allen A.W."/>
            <person name="Alvarado L."/>
            <person name="Arachchi H.M."/>
            <person name="Berlin A.M."/>
            <person name="Chapman S.B."/>
            <person name="Gainer-Dewar J."/>
            <person name="Goldberg J."/>
            <person name="Griggs A."/>
            <person name="Gujja S."/>
            <person name="Hansen M."/>
            <person name="Howarth C."/>
            <person name="Imamovic A."/>
            <person name="Ireland A."/>
            <person name="Larimer J."/>
            <person name="McCowan C."/>
            <person name="Murphy C."/>
            <person name="Pearson M."/>
            <person name="Poon T.W."/>
            <person name="Priest M."/>
            <person name="Roberts A."/>
            <person name="Saif S."/>
            <person name="Shea T."/>
            <person name="Sisk P."/>
            <person name="Sykes S."/>
            <person name="Wortman J."/>
            <person name="Nusbaum C."/>
            <person name="Birren B."/>
        </authorList>
    </citation>
    <scope>NUCLEOTIDE SEQUENCE [LARGE SCALE GENOMIC DNA]</scope>
    <source>
        <strain evidence="2 3">CBS 617.96</strain>
    </source>
</reference>
<dbReference type="OrthoDB" id="4144101at2759"/>
<dbReference type="Proteomes" id="UP000019484">
    <property type="component" value="Unassembled WGS sequence"/>
</dbReference>
<evidence type="ECO:0000256" key="1">
    <source>
        <dbReference type="SAM" id="Phobius"/>
    </source>
</evidence>